<dbReference type="InParanoid" id="A0A1B7MH62"/>
<evidence type="ECO:0000313" key="3">
    <source>
        <dbReference type="Proteomes" id="UP000092154"/>
    </source>
</evidence>
<gene>
    <name evidence="2" type="ORF">K503DRAFT_668438</name>
</gene>
<evidence type="ECO:0000259" key="1">
    <source>
        <dbReference type="Pfam" id="PF17667"/>
    </source>
</evidence>
<dbReference type="OrthoDB" id="2642000at2759"/>
<dbReference type="AlphaFoldDB" id="A0A1B7MH62"/>
<dbReference type="EMBL" id="KV449181">
    <property type="protein sequence ID" value="OAX31937.1"/>
    <property type="molecule type" value="Genomic_DNA"/>
</dbReference>
<feature type="non-terminal residue" evidence="2">
    <location>
        <position position="1"/>
    </location>
</feature>
<feature type="domain" description="Fungal-type protein kinase" evidence="1">
    <location>
        <begin position="9"/>
        <end position="142"/>
    </location>
</feature>
<accession>A0A1B7MH62</accession>
<sequence>FKTNAVRCTWFSCRREFFSGLIGALKGHLNAWLHGLVHCDTSDSNTWFWVPIADKDHAVPNWYIDEGVPKFYGETVESEWFPMRPGMIGDFGLALDSLDDSEGASEVKKRWTTTGTFPYSSVDEEHPPNICHDLESFIFLAFMLRTNVTGPYHQLQDW</sequence>
<protein>
    <recommendedName>
        <fullName evidence="1">Fungal-type protein kinase domain-containing protein</fullName>
    </recommendedName>
</protein>
<proteinExistence type="predicted"/>
<name>A0A1B7MH62_9AGAM</name>
<dbReference type="InterPro" id="IPR040976">
    <property type="entry name" value="Pkinase_fungal"/>
</dbReference>
<keyword evidence="3" id="KW-1185">Reference proteome</keyword>
<feature type="non-terminal residue" evidence="2">
    <location>
        <position position="158"/>
    </location>
</feature>
<dbReference type="Pfam" id="PF17667">
    <property type="entry name" value="Pkinase_fungal"/>
    <property type="match status" value="1"/>
</dbReference>
<reference evidence="2 3" key="1">
    <citation type="submission" date="2016-06" db="EMBL/GenBank/DDBJ databases">
        <title>Comparative genomics of the ectomycorrhizal sister species Rhizopogon vinicolor and Rhizopogon vesiculosus (Basidiomycota: Boletales) reveals a divergence of the mating type B locus.</title>
        <authorList>
            <consortium name="DOE Joint Genome Institute"/>
            <person name="Mujic A.B."/>
            <person name="Kuo A."/>
            <person name="Tritt A."/>
            <person name="Lipzen A."/>
            <person name="Chen C."/>
            <person name="Johnson J."/>
            <person name="Sharma A."/>
            <person name="Barry K."/>
            <person name="Grigoriev I.V."/>
            <person name="Spatafora J.W."/>
        </authorList>
    </citation>
    <scope>NUCLEOTIDE SEQUENCE [LARGE SCALE GENOMIC DNA]</scope>
    <source>
        <strain evidence="2 3">AM-OR11-026</strain>
    </source>
</reference>
<dbReference type="Proteomes" id="UP000092154">
    <property type="component" value="Unassembled WGS sequence"/>
</dbReference>
<evidence type="ECO:0000313" key="2">
    <source>
        <dbReference type="EMBL" id="OAX31937.1"/>
    </source>
</evidence>
<organism evidence="2 3">
    <name type="scientific">Rhizopogon vinicolor AM-OR11-026</name>
    <dbReference type="NCBI Taxonomy" id="1314800"/>
    <lineage>
        <taxon>Eukaryota</taxon>
        <taxon>Fungi</taxon>
        <taxon>Dikarya</taxon>
        <taxon>Basidiomycota</taxon>
        <taxon>Agaricomycotina</taxon>
        <taxon>Agaricomycetes</taxon>
        <taxon>Agaricomycetidae</taxon>
        <taxon>Boletales</taxon>
        <taxon>Suillineae</taxon>
        <taxon>Rhizopogonaceae</taxon>
        <taxon>Rhizopogon</taxon>
    </lineage>
</organism>